<keyword evidence="6" id="KW-0408">Iron</keyword>
<dbReference type="GO" id="GO:0046872">
    <property type="term" value="F:metal ion binding"/>
    <property type="evidence" value="ECO:0007669"/>
    <property type="project" value="UniProtKB-KW"/>
</dbReference>
<evidence type="ECO:0000256" key="4">
    <source>
        <dbReference type="ARBA" id="ARBA00022723"/>
    </source>
</evidence>
<dbReference type="RefSeq" id="XP_022396503.1">
    <property type="nucleotide sequence ID" value="XM_022548480.1"/>
</dbReference>
<proteinExistence type="inferred from homology"/>
<dbReference type="EMBL" id="KV878915">
    <property type="protein sequence ID" value="OJJ79805.1"/>
    <property type="molecule type" value="Genomic_DNA"/>
</dbReference>
<organism evidence="10 11">
    <name type="scientific">Aspergillus glaucus CBS 516.65</name>
    <dbReference type="NCBI Taxonomy" id="1160497"/>
    <lineage>
        <taxon>Eukaryota</taxon>
        <taxon>Fungi</taxon>
        <taxon>Dikarya</taxon>
        <taxon>Ascomycota</taxon>
        <taxon>Pezizomycotina</taxon>
        <taxon>Eurotiomycetes</taxon>
        <taxon>Eurotiomycetidae</taxon>
        <taxon>Eurotiales</taxon>
        <taxon>Aspergillaceae</taxon>
        <taxon>Aspergillus</taxon>
        <taxon>Aspergillus subgen. Aspergillus</taxon>
    </lineage>
</organism>
<keyword evidence="3" id="KW-0349">Heme</keyword>
<evidence type="ECO:0000256" key="6">
    <source>
        <dbReference type="ARBA" id="ARBA00023004"/>
    </source>
</evidence>
<dbReference type="GeneID" id="34464740"/>
<sequence length="578" mass="65907">MANEKDQCPIDKTNIQGSIWPRLPKYYESYLFYKITKPAEFLKHLKPFIDSITTGKQCEDLLGEIKKLKDEKIEKLEKLEMFEQFMGVDKNHIKKLKKTRDMRDLLDELIAFGAVNIAFSQKGMEKLNQEHLNDDMFRKGMYTDLILEGADDPERLLPEFKPPPEHKETDGDDWRVDLVFIVAAESEKSLNMKIADLETAFHIRDQNNTGLELVVAKHGQRRPGGDRGKEHFGFEDHISQPQIKGLDPDPKEGEPLACPPGYIFIGHEGDPKISKNPDWSKDGSYLVFRQLDQKVPEFENFVAEKSRTIPNYDKGDDGKKLAAHMMGRWKSGAPVALTPDTDNEALAFRNDFDYRPKQSMLGCPFAAHTRKVRPRADHKPDIGTEQDPVAGKFTEPVNGKVEAVGVEYDSDDEPDQKPAEEDASVILRRGITFGPEVGEDEKKGTIRDRGIYFTCYQSDIRDGFNIIMIRWASNSVFPTSKEKTYPDEFDLNSKTLEEKEENGEQMGPGMDPFINQRLGKKHKTGHISLYGGKKTEEEEEPKKTTPLDLGVSRWVDQRGGEYFFTPSIEALHHFTANF</sequence>
<dbReference type="PANTHER" id="PTHR30521:SF4">
    <property type="entry name" value="DEFERROCHELATASE"/>
    <property type="match status" value="1"/>
</dbReference>
<dbReference type="AlphaFoldDB" id="A0A1L9V7C4"/>
<dbReference type="GO" id="GO:0005829">
    <property type="term" value="C:cytosol"/>
    <property type="evidence" value="ECO:0007669"/>
    <property type="project" value="TreeGrafter"/>
</dbReference>
<dbReference type="InterPro" id="IPR011008">
    <property type="entry name" value="Dimeric_a/b-barrel"/>
</dbReference>
<evidence type="ECO:0000256" key="7">
    <source>
        <dbReference type="ARBA" id="ARBA00025737"/>
    </source>
</evidence>
<dbReference type="PANTHER" id="PTHR30521">
    <property type="entry name" value="DEFERROCHELATASE/PEROXIDASE"/>
    <property type="match status" value="1"/>
</dbReference>
<keyword evidence="5" id="KW-0560">Oxidoreductase</keyword>
<evidence type="ECO:0000256" key="2">
    <source>
        <dbReference type="ARBA" id="ARBA00022559"/>
    </source>
</evidence>
<comment type="cofactor">
    <cofactor evidence="1">
        <name>heme b</name>
        <dbReference type="ChEBI" id="CHEBI:60344"/>
    </cofactor>
</comment>
<dbReference type="NCBIfam" id="TIGR01413">
    <property type="entry name" value="Dyp_perox_fam"/>
    <property type="match status" value="1"/>
</dbReference>
<dbReference type="InterPro" id="IPR049509">
    <property type="entry name" value="DyP_N"/>
</dbReference>
<dbReference type="OrthoDB" id="3207336at2759"/>
<dbReference type="PROSITE" id="PS51404">
    <property type="entry name" value="DYP_PEROXIDASE"/>
    <property type="match status" value="1"/>
</dbReference>
<reference evidence="11" key="1">
    <citation type="journal article" date="2017" name="Genome Biol.">
        <title>Comparative genomics reveals high biological diversity and specific adaptations in the industrially and medically important fungal genus Aspergillus.</title>
        <authorList>
            <person name="de Vries R.P."/>
            <person name="Riley R."/>
            <person name="Wiebenga A."/>
            <person name="Aguilar-Osorio G."/>
            <person name="Amillis S."/>
            <person name="Uchima C.A."/>
            <person name="Anderluh G."/>
            <person name="Asadollahi M."/>
            <person name="Askin M."/>
            <person name="Barry K."/>
            <person name="Battaglia E."/>
            <person name="Bayram O."/>
            <person name="Benocci T."/>
            <person name="Braus-Stromeyer S.A."/>
            <person name="Caldana C."/>
            <person name="Canovas D."/>
            <person name="Cerqueira G.C."/>
            <person name="Chen F."/>
            <person name="Chen W."/>
            <person name="Choi C."/>
            <person name="Clum A."/>
            <person name="Dos Santos R.A."/>
            <person name="Damasio A.R."/>
            <person name="Diallinas G."/>
            <person name="Emri T."/>
            <person name="Fekete E."/>
            <person name="Flipphi M."/>
            <person name="Freyberg S."/>
            <person name="Gallo A."/>
            <person name="Gournas C."/>
            <person name="Habgood R."/>
            <person name="Hainaut M."/>
            <person name="Harispe M.L."/>
            <person name="Henrissat B."/>
            <person name="Hilden K.S."/>
            <person name="Hope R."/>
            <person name="Hossain A."/>
            <person name="Karabika E."/>
            <person name="Karaffa L."/>
            <person name="Karanyi Z."/>
            <person name="Krasevec N."/>
            <person name="Kuo A."/>
            <person name="Kusch H."/>
            <person name="LaButti K."/>
            <person name="Lagendijk E.L."/>
            <person name="Lapidus A."/>
            <person name="Levasseur A."/>
            <person name="Lindquist E."/>
            <person name="Lipzen A."/>
            <person name="Logrieco A.F."/>
            <person name="MacCabe A."/>
            <person name="Maekelae M.R."/>
            <person name="Malavazi I."/>
            <person name="Melin P."/>
            <person name="Meyer V."/>
            <person name="Mielnichuk N."/>
            <person name="Miskei M."/>
            <person name="Molnar A.P."/>
            <person name="Mule G."/>
            <person name="Ngan C.Y."/>
            <person name="Orejas M."/>
            <person name="Orosz E."/>
            <person name="Ouedraogo J.P."/>
            <person name="Overkamp K.M."/>
            <person name="Park H.-S."/>
            <person name="Perrone G."/>
            <person name="Piumi F."/>
            <person name="Punt P.J."/>
            <person name="Ram A.F."/>
            <person name="Ramon A."/>
            <person name="Rauscher S."/>
            <person name="Record E."/>
            <person name="Riano-Pachon D.M."/>
            <person name="Robert V."/>
            <person name="Roehrig J."/>
            <person name="Ruller R."/>
            <person name="Salamov A."/>
            <person name="Salih N.S."/>
            <person name="Samson R.A."/>
            <person name="Sandor E."/>
            <person name="Sanguinetti M."/>
            <person name="Schuetze T."/>
            <person name="Sepcic K."/>
            <person name="Shelest E."/>
            <person name="Sherlock G."/>
            <person name="Sophianopoulou V."/>
            <person name="Squina F.M."/>
            <person name="Sun H."/>
            <person name="Susca A."/>
            <person name="Todd R.B."/>
            <person name="Tsang A."/>
            <person name="Unkles S.E."/>
            <person name="van de Wiele N."/>
            <person name="van Rossen-Uffink D."/>
            <person name="Oliveira J.V."/>
            <person name="Vesth T.C."/>
            <person name="Visser J."/>
            <person name="Yu J.-H."/>
            <person name="Zhou M."/>
            <person name="Andersen M.R."/>
            <person name="Archer D.B."/>
            <person name="Baker S.E."/>
            <person name="Benoit I."/>
            <person name="Brakhage A.A."/>
            <person name="Braus G.H."/>
            <person name="Fischer R."/>
            <person name="Frisvad J.C."/>
            <person name="Goldman G.H."/>
            <person name="Houbraken J."/>
            <person name="Oakley B."/>
            <person name="Pocsi I."/>
            <person name="Scazzocchio C."/>
            <person name="Seiboth B."/>
            <person name="vanKuyk P.A."/>
            <person name="Wortman J."/>
            <person name="Dyer P.S."/>
            <person name="Grigoriev I.V."/>
        </authorList>
    </citation>
    <scope>NUCLEOTIDE SEQUENCE [LARGE SCALE GENOMIC DNA]</scope>
    <source>
        <strain evidence="11">CBS 516.65</strain>
    </source>
</reference>
<dbReference type="SUPFAM" id="SSF54909">
    <property type="entry name" value="Dimeric alpha+beta barrel"/>
    <property type="match status" value="1"/>
</dbReference>
<evidence type="ECO:0000256" key="1">
    <source>
        <dbReference type="ARBA" id="ARBA00001970"/>
    </source>
</evidence>
<evidence type="ECO:0000313" key="10">
    <source>
        <dbReference type="EMBL" id="OJJ79805.1"/>
    </source>
</evidence>
<keyword evidence="2" id="KW-0575">Peroxidase</keyword>
<gene>
    <name evidence="10" type="ORF">ASPGLDRAFT_61596</name>
</gene>
<protein>
    <recommendedName>
        <fullName evidence="9">DyP dimeric alpha+beta barrel domain-containing protein</fullName>
    </recommendedName>
</protein>
<comment type="similarity">
    <text evidence="7">Belongs to the DyP-type peroxidase family.</text>
</comment>
<evidence type="ECO:0000259" key="9">
    <source>
        <dbReference type="Pfam" id="PF21105"/>
    </source>
</evidence>
<evidence type="ECO:0000256" key="5">
    <source>
        <dbReference type="ARBA" id="ARBA00023002"/>
    </source>
</evidence>
<accession>A0A1L9V7C4</accession>
<keyword evidence="4" id="KW-0479">Metal-binding</keyword>
<feature type="region of interest" description="Disordered" evidence="8">
    <location>
        <begin position="372"/>
        <end position="393"/>
    </location>
</feature>
<dbReference type="Proteomes" id="UP000184300">
    <property type="component" value="Unassembled WGS sequence"/>
</dbReference>
<dbReference type="VEuPathDB" id="FungiDB:ASPGLDRAFT_61596"/>
<evidence type="ECO:0000313" key="11">
    <source>
        <dbReference type="Proteomes" id="UP000184300"/>
    </source>
</evidence>
<dbReference type="GO" id="GO:0020037">
    <property type="term" value="F:heme binding"/>
    <property type="evidence" value="ECO:0007669"/>
    <property type="project" value="InterPro"/>
</dbReference>
<evidence type="ECO:0000256" key="8">
    <source>
        <dbReference type="SAM" id="MobiDB-lite"/>
    </source>
</evidence>
<dbReference type="InterPro" id="IPR006314">
    <property type="entry name" value="Dyp_peroxidase"/>
</dbReference>
<dbReference type="GO" id="GO:0004601">
    <property type="term" value="F:peroxidase activity"/>
    <property type="evidence" value="ECO:0007669"/>
    <property type="project" value="UniProtKB-KW"/>
</dbReference>
<dbReference type="Pfam" id="PF21105">
    <property type="entry name" value="DyP_N"/>
    <property type="match status" value="1"/>
</dbReference>
<keyword evidence="11" id="KW-1185">Reference proteome</keyword>
<evidence type="ECO:0000256" key="3">
    <source>
        <dbReference type="ARBA" id="ARBA00022617"/>
    </source>
</evidence>
<feature type="domain" description="DyP dimeric alpha+beta barrel" evidence="9">
    <location>
        <begin position="91"/>
        <end position="202"/>
    </location>
</feature>
<name>A0A1L9V7C4_ASPGL</name>
<dbReference type="STRING" id="1160497.A0A1L9V7C4"/>